<reference evidence="1" key="1">
    <citation type="journal article" date="2015" name="Nature">
        <title>Complex archaea that bridge the gap between prokaryotes and eukaryotes.</title>
        <authorList>
            <person name="Spang A."/>
            <person name="Saw J.H."/>
            <person name="Jorgensen S.L."/>
            <person name="Zaremba-Niedzwiedzka K."/>
            <person name="Martijn J."/>
            <person name="Lind A.E."/>
            <person name="van Eijk R."/>
            <person name="Schleper C."/>
            <person name="Guy L."/>
            <person name="Ettema T.J."/>
        </authorList>
    </citation>
    <scope>NUCLEOTIDE SEQUENCE</scope>
</reference>
<accession>A0A0F8W6E3</accession>
<dbReference type="AlphaFoldDB" id="A0A0F8W6E3"/>
<gene>
    <name evidence="1" type="ORF">LCGC14_3107400</name>
</gene>
<organism evidence="1">
    <name type="scientific">marine sediment metagenome</name>
    <dbReference type="NCBI Taxonomy" id="412755"/>
    <lineage>
        <taxon>unclassified sequences</taxon>
        <taxon>metagenomes</taxon>
        <taxon>ecological metagenomes</taxon>
    </lineage>
</organism>
<feature type="non-terminal residue" evidence="1">
    <location>
        <position position="32"/>
    </location>
</feature>
<proteinExistence type="predicted"/>
<evidence type="ECO:0000313" key="1">
    <source>
        <dbReference type="EMBL" id="KKK52188.1"/>
    </source>
</evidence>
<sequence length="32" mass="3601">MADYHEDVKRRLEDAGRTLMMLPMPKDGVPAG</sequence>
<name>A0A0F8W6E3_9ZZZZ</name>
<dbReference type="EMBL" id="LAZR01067146">
    <property type="protein sequence ID" value="KKK52188.1"/>
    <property type="molecule type" value="Genomic_DNA"/>
</dbReference>
<comment type="caution">
    <text evidence="1">The sequence shown here is derived from an EMBL/GenBank/DDBJ whole genome shotgun (WGS) entry which is preliminary data.</text>
</comment>
<protein>
    <submittedName>
        <fullName evidence="1">Uncharacterized protein</fullName>
    </submittedName>
</protein>